<evidence type="ECO:0000256" key="6">
    <source>
        <dbReference type="SAM" id="Coils"/>
    </source>
</evidence>
<evidence type="ECO:0000256" key="3">
    <source>
        <dbReference type="ARBA" id="ARBA00022692"/>
    </source>
</evidence>
<dbReference type="InterPro" id="IPR036259">
    <property type="entry name" value="MFS_trans_sf"/>
</dbReference>
<dbReference type="NCBIfam" id="TIGR02971">
    <property type="entry name" value="heterocyst_DevB"/>
    <property type="match status" value="1"/>
</dbReference>
<keyword evidence="3 7" id="KW-0812">Transmembrane</keyword>
<feature type="transmembrane region" description="Helical" evidence="7">
    <location>
        <begin position="441"/>
        <end position="463"/>
    </location>
</feature>
<evidence type="ECO:0000256" key="5">
    <source>
        <dbReference type="ARBA" id="ARBA00023136"/>
    </source>
</evidence>
<dbReference type="eggNOG" id="COG0845">
    <property type="taxonomic scope" value="Bacteria"/>
</dbReference>
<dbReference type="InterPro" id="IPR011701">
    <property type="entry name" value="MFS"/>
</dbReference>
<comment type="subcellular location">
    <subcellularLocation>
        <location evidence="1">Cell membrane</location>
        <topology evidence="1">Multi-pass membrane protein</topology>
    </subcellularLocation>
</comment>
<feature type="transmembrane region" description="Helical" evidence="7">
    <location>
        <begin position="12"/>
        <end position="37"/>
    </location>
</feature>
<evidence type="ECO:0000256" key="4">
    <source>
        <dbReference type="ARBA" id="ARBA00022989"/>
    </source>
</evidence>
<dbReference type="Gene3D" id="2.40.50.100">
    <property type="match status" value="1"/>
</dbReference>
<feature type="transmembrane region" description="Helical" evidence="7">
    <location>
        <begin position="76"/>
        <end position="98"/>
    </location>
</feature>
<sequence>MLQSPLRLSHFRWLWLGQTLIFAAAEFWFIALTWLVLQKTGSGLAVGAVLIAAAVPRGLLMLVGGAISDRFPANHIASIAAVINTFLTGLVTVLLIFNTVDLKYLIISAILFGLSEAILYPAVLALLPKLIKKSQLNEANAWIQGSEQLSDVIVPASVGLIIGALGLQLAFAINTLTFVLGSMCLLQIGTLPQLLRKQPKTQTLKDEIVIGLAYAWKQPAIRISLFLLAMINFAMLGPLVVGVAALVNARFEGNATTFGYLQSAYGIGSLLGAVLASQLGRIKSPKMALTILCYGLGAGLIVLGCTHNVWMTWGVIALMGIGCGLVTVLGITWIQENTASQMEGRVMSLVMFAAASLDPFSQAITGALLEISLTGLYLGAGVIMFLTAITSSFVLTPSAQNPLILFYRKGRRRLKVIRVYFLRKTMDKKRINLKALKPNPWWLISLLVAAAGATGIFGLSTFYRLSSRESTSDSNATTTVEPNSATTTVTSIGRIVPQGKVTRLSASIPDEGARIKEMLVEEGESVDKGQIIAILDSYDRQLATLKQAKQEVKVAQARLEQVKAGAKSGAIKAQSGTVNRFQAELEGQLVIQEAKIASLQAQLQGQKTTQQETIERLQAEFNNAQTECKRYDQLYREGVVSASEYDSKCLQATTFREELDEAQADLTRIVTTLSSDIREAQAGLTRSQRTLQSQIIEAQATLEEIAEVRPVDVEVAQAELDKAITAVQQAEANLQLSYVRSPLKGSVLELHTRAGEAVTSQGIADIGKTDQMEVIAEIYKTDIGHIRLDQKATITSPAFDKTLQGTVSHIGLQVKQQDIFSNEPSSDVDRKVIEVKIRLDPQSSQQVAQLTNLQVEVAIDTKSK</sequence>
<dbReference type="Pfam" id="PF07690">
    <property type="entry name" value="MFS_1"/>
    <property type="match status" value="1"/>
</dbReference>
<dbReference type="EMBL" id="AAXW01000005">
    <property type="protein sequence ID" value="EAZ92693.1"/>
    <property type="molecule type" value="Genomic_DNA"/>
</dbReference>
<dbReference type="eggNOG" id="COG2271">
    <property type="taxonomic scope" value="Bacteria"/>
</dbReference>
<dbReference type="RefSeq" id="WP_008274265.1">
    <property type="nucleotide sequence ID" value="NZ_AAXW01000005.1"/>
</dbReference>
<comment type="caution">
    <text evidence="8">The sequence shown here is derived from an EMBL/GenBank/DDBJ whole genome shotgun (WGS) entry which is preliminary data.</text>
</comment>
<dbReference type="GO" id="GO:0022857">
    <property type="term" value="F:transmembrane transporter activity"/>
    <property type="evidence" value="ECO:0007669"/>
    <property type="project" value="InterPro"/>
</dbReference>
<dbReference type="CDD" id="cd06173">
    <property type="entry name" value="MFS_MefA_like"/>
    <property type="match status" value="1"/>
</dbReference>
<keyword evidence="2" id="KW-1003">Cell membrane</keyword>
<feature type="transmembrane region" description="Helical" evidence="7">
    <location>
        <begin position="225"/>
        <end position="247"/>
    </location>
</feature>
<protein>
    <submittedName>
        <fullName evidence="8">Uncharacterized protein</fullName>
    </submittedName>
</protein>
<keyword evidence="5 7" id="KW-0472">Membrane</keyword>
<evidence type="ECO:0000256" key="1">
    <source>
        <dbReference type="ARBA" id="ARBA00004651"/>
    </source>
</evidence>
<evidence type="ECO:0000256" key="2">
    <source>
        <dbReference type="ARBA" id="ARBA00022475"/>
    </source>
</evidence>
<evidence type="ECO:0000313" key="8">
    <source>
        <dbReference type="EMBL" id="EAZ92693.1"/>
    </source>
</evidence>
<dbReference type="Gene3D" id="1.10.287.470">
    <property type="entry name" value="Helix hairpin bin"/>
    <property type="match status" value="1"/>
</dbReference>
<dbReference type="OrthoDB" id="264111at2"/>
<keyword evidence="4 7" id="KW-1133">Transmembrane helix</keyword>
<dbReference type="PANTHER" id="PTHR23513">
    <property type="entry name" value="INTEGRAL MEMBRANE EFFLUX PROTEIN-RELATED"/>
    <property type="match status" value="1"/>
</dbReference>
<feature type="transmembrane region" description="Helical" evidence="7">
    <location>
        <begin position="375"/>
        <end position="395"/>
    </location>
</feature>
<feature type="transmembrane region" description="Helical" evidence="7">
    <location>
        <begin position="149"/>
        <end position="170"/>
    </location>
</feature>
<keyword evidence="9" id="KW-1185">Reference proteome</keyword>
<dbReference type="Gene3D" id="2.40.30.170">
    <property type="match status" value="1"/>
</dbReference>
<accession>A3ILP2</accession>
<feature type="transmembrane region" description="Helical" evidence="7">
    <location>
        <begin position="104"/>
        <end position="128"/>
    </location>
</feature>
<dbReference type="InterPro" id="IPR014315">
    <property type="entry name" value="ABC_heterocyst_DevB"/>
</dbReference>
<dbReference type="Proteomes" id="UP000003781">
    <property type="component" value="Unassembled WGS sequence"/>
</dbReference>
<gene>
    <name evidence="8" type="ORF">CY0110_24041</name>
</gene>
<reference evidence="8 9" key="1">
    <citation type="submission" date="2007-03" db="EMBL/GenBank/DDBJ databases">
        <authorList>
            <person name="Stal L."/>
            <person name="Ferriera S."/>
            <person name="Johnson J."/>
            <person name="Kravitz S."/>
            <person name="Beeson K."/>
            <person name="Sutton G."/>
            <person name="Rogers Y.-H."/>
            <person name="Friedman R."/>
            <person name="Frazier M."/>
            <person name="Venter J.C."/>
        </authorList>
    </citation>
    <scope>NUCLEOTIDE SEQUENCE [LARGE SCALE GENOMIC DNA]</scope>
    <source>
        <strain evidence="8 9">CCY0110</strain>
    </source>
</reference>
<dbReference type="SUPFAM" id="SSF111369">
    <property type="entry name" value="HlyD-like secretion proteins"/>
    <property type="match status" value="1"/>
</dbReference>
<dbReference type="PANTHER" id="PTHR23513:SF6">
    <property type="entry name" value="MAJOR FACILITATOR SUPERFAMILY ASSOCIATED DOMAIN-CONTAINING PROTEIN"/>
    <property type="match status" value="1"/>
</dbReference>
<dbReference type="Gene3D" id="1.20.1250.20">
    <property type="entry name" value="MFS general substrate transporter like domains"/>
    <property type="match status" value="2"/>
</dbReference>
<feature type="transmembrane region" description="Helical" evidence="7">
    <location>
        <begin position="288"/>
        <end position="310"/>
    </location>
</feature>
<dbReference type="SUPFAM" id="SSF103473">
    <property type="entry name" value="MFS general substrate transporter"/>
    <property type="match status" value="1"/>
</dbReference>
<feature type="transmembrane region" description="Helical" evidence="7">
    <location>
        <begin position="43"/>
        <end position="64"/>
    </location>
</feature>
<evidence type="ECO:0000313" key="9">
    <source>
        <dbReference type="Proteomes" id="UP000003781"/>
    </source>
</evidence>
<organism evidence="8 9">
    <name type="scientific">Crocosphaera chwakensis CCY0110</name>
    <dbReference type="NCBI Taxonomy" id="391612"/>
    <lineage>
        <taxon>Bacteria</taxon>
        <taxon>Bacillati</taxon>
        <taxon>Cyanobacteriota</taxon>
        <taxon>Cyanophyceae</taxon>
        <taxon>Oscillatoriophycideae</taxon>
        <taxon>Chroococcales</taxon>
        <taxon>Aphanothecaceae</taxon>
        <taxon>Crocosphaera</taxon>
        <taxon>Crocosphaera chwakensis</taxon>
    </lineage>
</organism>
<proteinExistence type="predicted"/>
<feature type="transmembrane region" description="Helical" evidence="7">
    <location>
        <begin position="316"/>
        <end position="334"/>
    </location>
</feature>
<keyword evidence="6" id="KW-0175">Coiled coil</keyword>
<dbReference type="AlphaFoldDB" id="A3ILP2"/>
<feature type="transmembrane region" description="Helical" evidence="7">
    <location>
        <begin position="346"/>
        <end position="369"/>
    </location>
</feature>
<dbReference type="GO" id="GO:0005886">
    <property type="term" value="C:plasma membrane"/>
    <property type="evidence" value="ECO:0007669"/>
    <property type="project" value="UniProtKB-SubCell"/>
</dbReference>
<feature type="transmembrane region" description="Helical" evidence="7">
    <location>
        <begin position="259"/>
        <end position="276"/>
    </location>
</feature>
<dbReference type="PRINTS" id="PR01490">
    <property type="entry name" value="RTXTOXIND"/>
</dbReference>
<evidence type="ECO:0000256" key="7">
    <source>
        <dbReference type="SAM" id="Phobius"/>
    </source>
</evidence>
<name>A3ILP2_9CHRO</name>
<feature type="coiled-coil region" evidence="6">
    <location>
        <begin position="535"/>
        <end position="634"/>
    </location>
</feature>